<dbReference type="InterPro" id="IPR019148">
    <property type="entry name" value="Nuclear_protein_DGCR14_ESS-2"/>
</dbReference>
<dbReference type="PANTHER" id="PTHR12940">
    <property type="entry name" value="ES-2 PROTEIN - RELATED"/>
    <property type="match status" value="1"/>
</dbReference>
<reference evidence="5 6" key="1">
    <citation type="submission" date="2022-09" db="EMBL/GenBank/DDBJ databases">
        <authorList>
            <person name="Palmer J.M."/>
        </authorList>
    </citation>
    <scope>NUCLEOTIDE SEQUENCE [LARGE SCALE GENOMIC DNA]</scope>
    <source>
        <strain evidence="5 6">DSM 7382</strain>
    </source>
</reference>
<sequence length="228" mass="26348">MSNAVASSSSQPPRSLNRQVVLEEDEYTEALSHIIKRDFFPSLSHLDATNSYLDALKSNDSSLIQASVRRLEDLNTPLTRRSRQTWQTPSQTPYRMGPSETPLRTPIGEEPPLKRLRYDTEMNLDEFQARYTSEDNSSFTQILEEENRKRKEKYGWAWEAQKRVEAQRERMLEARERLLIEPPPGVGVREKFLIEASTPKGLITAGEESEKDETTEEKDEQEGDEETR</sequence>
<evidence type="ECO:0000313" key="5">
    <source>
        <dbReference type="EMBL" id="KAK7694867.1"/>
    </source>
</evidence>
<feature type="region of interest" description="Disordered" evidence="4">
    <location>
        <begin position="81"/>
        <end position="111"/>
    </location>
</feature>
<feature type="region of interest" description="Disordered" evidence="4">
    <location>
        <begin position="199"/>
        <end position="228"/>
    </location>
</feature>
<gene>
    <name evidence="5" type="ORF">QCA50_002055</name>
</gene>
<dbReference type="Pfam" id="PF09751">
    <property type="entry name" value="Es2"/>
    <property type="match status" value="1"/>
</dbReference>
<dbReference type="GO" id="GO:0071013">
    <property type="term" value="C:catalytic step 2 spliceosome"/>
    <property type="evidence" value="ECO:0007669"/>
    <property type="project" value="TreeGrafter"/>
</dbReference>
<evidence type="ECO:0000256" key="4">
    <source>
        <dbReference type="SAM" id="MobiDB-lite"/>
    </source>
</evidence>
<name>A0AAW0GQI5_9APHY</name>
<proteinExistence type="inferred from homology"/>
<comment type="similarity">
    <text evidence="2">Belongs to the ESS2 family.</text>
</comment>
<evidence type="ECO:0000256" key="2">
    <source>
        <dbReference type="ARBA" id="ARBA00009072"/>
    </source>
</evidence>
<evidence type="ECO:0008006" key="7">
    <source>
        <dbReference type="Google" id="ProtNLM"/>
    </source>
</evidence>
<organism evidence="5 6">
    <name type="scientific">Cerrena zonata</name>
    <dbReference type="NCBI Taxonomy" id="2478898"/>
    <lineage>
        <taxon>Eukaryota</taxon>
        <taxon>Fungi</taxon>
        <taxon>Dikarya</taxon>
        <taxon>Basidiomycota</taxon>
        <taxon>Agaricomycotina</taxon>
        <taxon>Agaricomycetes</taxon>
        <taxon>Polyporales</taxon>
        <taxon>Cerrenaceae</taxon>
        <taxon>Cerrena</taxon>
    </lineage>
</organism>
<dbReference type="PANTHER" id="PTHR12940:SF0">
    <property type="entry name" value="SPLICING FACTOR ESS-2 HOMOLOG"/>
    <property type="match status" value="1"/>
</dbReference>
<protein>
    <recommendedName>
        <fullName evidence="7">CUE domain-containing protein</fullName>
    </recommendedName>
</protein>
<evidence type="ECO:0000313" key="6">
    <source>
        <dbReference type="Proteomes" id="UP001385951"/>
    </source>
</evidence>
<keyword evidence="6" id="KW-1185">Reference proteome</keyword>
<dbReference type="AlphaFoldDB" id="A0AAW0GQI5"/>
<accession>A0AAW0GQI5</accession>
<feature type="compositionally biased region" description="Polar residues" evidence="4">
    <location>
        <begin position="81"/>
        <end position="93"/>
    </location>
</feature>
<dbReference type="Proteomes" id="UP001385951">
    <property type="component" value="Unassembled WGS sequence"/>
</dbReference>
<evidence type="ECO:0000256" key="3">
    <source>
        <dbReference type="ARBA" id="ARBA00023242"/>
    </source>
</evidence>
<comment type="subcellular location">
    <subcellularLocation>
        <location evidence="1">Nucleus</location>
    </subcellularLocation>
</comment>
<dbReference type="EMBL" id="JASBNA010000002">
    <property type="protein sequence ID" value="KAK7694867.1"/>
    <property type="molecule type" value="Genomic_DNA"/>
</dbReference>
<evidence type="ECO:0000256" key="1">
    <source>
        <dbReference type="ARBA" id="ARBA00004123"/>
    </source>
</evidence>
<feature type="compositionally biased region" description="Acidic residues" evidence="4">
    <location>
        <begin position="207"/>
        <end position="228"/>
    </location>
</feature>
<keyword evidence="3" id="KW-0539">Nucleus</keyword>
<comment type="caution">
    <text evidence="5">The sequence shown here is derived from an EMBL/GenBank/DDBJ whole genome shotgun (WGS) entry which is preliminary data.</text>
</comment>